<evidence type="ECO:0000313" key="9">
    <source>
        <dbReference type="Proteomes" id="UP000006727"/>
    </source>
</evidence>
<evidence type="ECO:0000256" key="3">
    <source>
        <dbReference type="ARBA" id="ARBA00011928"/>
    </source>
</evidence>
<dbReference type="GO" id="GO:0071949">
    <property type="term" value="F:FAD binding"/>
    <property type="evidence" value="ECO:0007669"/>
    <property type="project" value="InterPro"/>
</dbReference>
<evidence type="ECO:0000256" key="6">
    <source>
        <dbReference type="ARBA" id="ARBA00023002"/>
    </source>
</evidence>
<dbReference type="EMBL" id="ABEU02000008">
    <property type="status" value="NOT_ANNOTATED_CDS"/>
    <property type="molecule type" value="Genomic_DNA"/>
</dbReference>
<accession>A0A7I4ED80</accession>
<dbReference type="EnsemblPlants" id="Pp3c8_18580V3.2">
    <property type="protein sequence ID" value="Pp3c8_18580V3.2"/>
    <property type="gene ID" value="Pp3c8_18580"/>
</dbReference>
<proteinExistence type="inferred from homology"/>
<dbReference type="Gramene" id="Pp3c8_18580V3.4">
    <property type="protein sequence ID" value="Pp3c8_18580V3.4"/>
    <property type="gene ID" value="Pp3c8_18580"/>
</dbReference>
<dbReference type="GO" id="GO:0019139">
    <property type="term" value="F:cytokinin dehydrogenase activity"/>
    <property type="evidence" value="ECO:0007669"/>
    <property type="project" value="UniProtKB-EC"/>
</dbReference>
<dbReference type="PROSITE" id="PS51387">
    <property type="entry name" value="FAD_PCMH"/>
    <property type="match status" value="1"/>
</dbReference>
<evidence type="ECO:0000256" key="1">
    <source>
        <dbReference type="ARBA" id="ARBA00001974"/>
    </source>
</evidence>
<evidence type="ECO:0000256" key="2">
    <source>
        <dbReference type="ARBA" id="ARBA00005466"/>
    </source>
</evidence>
<comment type="cofactor">
    <cofactor evidence="1">
        <name>FAD</name>
        <dbReference type="ChEBI" id="CHEBI:57692"/>
    </cofactor>
</comment>
<keyword evidence="9" id="KW-1185">Reference proteome</keyword>
<organism evidence="8 9">
    <name type="scientific">Physcomitrium patens</name>
    <name type="common">Spreading-leaved earth moss</name>
    <name type="synonym">Physcomitrella patens</name>
    <dbReference type="NCBI Taxonomy" id="3218"/>
    <lineage>
        <taxon>Eukaryota</taxon>
        <taxon>Viridiplantae</taxon>
        <taxon>Streptophyta</taxon>
        <taxon>Embryophyta</taxon>
        <taxon>Bryophyta</taxon>
        <taxon>Bryophytina</taxon>
        <taxon>Bryopsida</taxon>
        <taxon>Funariidae</taxon>
        <taxon>Funariales</taxon>
        <taxon>Funariaceae</taxon>
        <taxon>Physcomitrium</taxon>
    </lineage>
</organism>
<dbReference type="EC" id="1.5.99.12" evidence="3"/>
<feature type="domain" description="FAD-binding PCMH-type" evidence="7">
    <location>
        <begin position="71"/>
        <end position="251"/>
    </location>
</feature>
<dbReference type="InterPro" id="IPR015345">
    <property type="entry name" value="Cytokinin_DH_FAD/cytokin-bd"/>
</dbReference>
<dbReference type="SUPFAM" id="SSF56176">
    <property type="entry name" value="FAD-binding/transporter-associated domain-like"/>
    <property type="match status" value="1"/>
</dbReference>
<dbReference type="PANTHER" id="PTHR13878:SF53">
    <property type="entry name" value="CYTOKININ DEHYDROGENASE 6"/>
    <property type="match status" value="1"/>
</dbReference>
<evidence type="ECO:0000313" key="8">
    <source>
        <dbReference type="EnsemblPlants" id="Pp3c8_18580V3.2"/>
    </source>
</evidence>
<name>A0A7I4ED80_PHYPA</name>
<keyword evidence="6" id="KW-0560">Oxidoreductase</keyword>
<keyword evidence="4" id="KW-0285">Flavoprotein</keyword>
<dbReference type="InterPro" id="IPR036318">
    <property type="entry name" value="FAD-bd_PCMH-like_sf"/>
</dbReference>
<dbReference type="InterPro" id="IPR016169">
    <property type="entry name" value="FAD-bd_PCMH_sub2"/>
</dbReference>
<dbReference type="Gramene" id="Pp3c8_18580V3.2">
    <property type="protein sequence ID" value="Pp3c8_18580V3.2"/>
    <property type="gene ID" value="Pp3c8_18580"/>
</dbReference>
<evidence type="ECO:0000256" key="5">
    <source>
        <dbReference type="ARBA" id="ARBA00022827"/>
    </source>
</evidence>
<dbReference type="SUPFAM" id="SSF55103">
    <property type="entry name" value="FAD-linked oxidases, C-terminal domain"/>
    <property type="match status" value="1"/>
</dbReference>
<dbReference type="KEGG" id="ppp:112285956"/>
<dbReference type="EnsemblPlants" id="Pp3c8_18580V3.4">
    <property type="protein sequence ID" value="Pp3c8_18580V3.4"/>
    <property type="gene ID" value="Pp3c8_18580"/>
</dbReference>
<dbReference type="InterPro" id="IPR006094">
    <property type="entry name" value="Oxid_FAD_bind_N"/>
</dbReference>
<dbReference type="Gene3D" id="3.30.465.10">
    <property type="match status" value="1"/>
</dbReference>
<dbReference type="GO" id="GO:0009690">
    <property type="term" value="P:cytokinin metabolic process"/>
    <property type="evidence" value="ECO:0007669"/>
    <property type="project" value="InterPro"/>
</dbReference>
<dbReference type="InterPro" id="IPR016167">
    <property type="entry name" value="FAD-bd_PCMH_sub1"/>
</dbReference>
<dbReference type="Gene3D" id="3.30.43.10">
    <property type="entry name" value="Uridine Diphospho-n-acetylenolpyruvylglucosamine Reductase, domain 2"/>
    <property type="match status" value="1"/>
</dbReference>
<dbReference type="EnsemblPlants" id="Pp3c8_18580V3.3">
    <property type="protein sequence ID" value="Pp3c8_18580V3.3"/>
    <property type="gene ID" value="Pp3c8_18580"/>
</dbReference>
<dbReference type="Gramene" id="Pp3c8_18580V3.3">
    <property type="protein sequence ID" value="Pp3c8_18580V3.3"/>
    <property type="gene ID" value="Pp3c8_18580"/>
</dbReference>
<dbReference type="InterPro" id="IPR016166">
    <property type="entry name" value="FAD-bd_PCMH"/>
</dbReference>
<dbReference type="GeneID" id="112285956"/>
<keyword evidence="5" id="KW-0274">FAD</keyword>
<dbReference type="InterPro" id="IPR050432">
    <property type="entry name" value="FAD-linked_Oxidoreductases_BP"/>
</dbReference>
<evidence type="ECO:0000256" key="4">
    <source>
        <dbReference type="ARBA" id="ARBA00022630"/>
    </source>
</evidence>
<dbReference type="Pfam" id="PF01565">
    <property type="entry name" value="FAD_binding_4"/>
    <property type="match status" value="1"/>
</dbReference>
<dbReference type="Proteomes" id="UP000006727">
    <property type="component" value="Chromosome 8"/>
</dbReference>
<dbReference type="PANTHER" id="PTHR13878">
    <property type="entry name" value="GULONOLACTONE OXIDASE"/>
    <property type="match status" value="1"/>
</dbReference>
<dbReference type="OMA" id="FNPEEAN"/>
<sequence>MEFIKQPGLKGVDGARNIVVAAFVGCILVFLSQTCYGSATTDRIYLKSLPLQGMLSFDNTTAAAKDWGQLRSLKPAAVVYPTAVEDIATILQAVARSESELTVAARGLGHSINGQAQAHNGIVIEMTAMKGIRVMPLGDLGSLHVPYVEAMGGDLWIDVLKASLEFGLAPRSWTDYLYLTIGGTLSNAGVSGQAFRHGPEVSNVLQLEVVTGRGELVVCSPISHSDLFFAILGGLGQFGIITKARIVLEKAPQRVRWMRAIYTDFATFRRDQELLIRSSSGSPPFDYVEGFVVVNDANPINGWGSVPFAPGDISEAMIPPQAGNIMYCLEVTKAYSAADLHNLDQVVENMLSRLGFHRGLLFKTDTSYLKFLNRLHDVEMQLSAKGLWDQIPHPWLNLFVPAASINCFDRLVLKQLKTWDFSGPILVYPLNKSKWDRRLSAAVPEGPEEVFYIVAFLRNKLPDTLGGPPLSVMLEENENILRICEPLHCKQYMPHNLDRQQWRHHFGSKWDLFVHNKQLFDPCGILSPGQNIFSRRQISLSNHLEFRGMQE</sequence>
<dbReference type="InterPro" id="IPR016164">
    <property type="entry name" value="FAD-linked_Oxase-like_C"/>
</dbReference>
<dbReference type="InterPro" id="IPR016170">
    <property type="entry name" value="Cytok_DH_C_sf"/>
</dbReference>
<comment type="similarity">
    <text evidence="2">Belongs to the oxygen-dependent FAD-linked oxidoreductase family.</text>
</comment>
<gene>
    <name evidence="8" type="primary">LOC112285956</name>
</gene>
<protein>
    <recommendedName>
        <fullName evidence="3">cytokinin dehydrogenase</fullName>
        <ecNumber evidence="3">1.5.99.12</ecNumber>
    </recommendedName>
</protein>
<dbReference type="Gene3D" id="3.40.462.10">
    <property type="entry name" value="FAD-linked oxidases, C-terminal domain"/>
    <property type="match status" value="1"/>
</dbReference>
<dbReference type="AlphaFoldDB" id="A0A7I4ED80"/>
<dbReference type="RefSeq" id="XP_024383148.1">
    <property type="nucleotide sequence ID" value="XM_024527380.2"/>
</dbReference>
<reference evidence="8 9" key="2">
    <citation type="journal article" date="2018" name="Plant J.">
        <title>The Physcomitrella patens chromosome-scale assembly reveals moss genome structure and evolution.</title>
        <authorList>
            <person name="Lang D."/>
            <person name="Ullrich K.K."/>
            <person name="Murat F."/>
            <person name="Fuchs J."/>
            <person name="Jenkins J."/>
            <person name="Haas F.B."/>
            <person name="Piednoel M."/>
            <person name="Gundlach H."/>
            <person name="Van Bel M."/>
            <person name="Meyberg R."/>
            <person name="Vives C."/>
            <person name="Morata J."/>
            <person name="Symeonidi A."/>
            <person name="Hiss M."/>
            <person name="Muchero W."/>
            <person name="Kamisugi Y."/>
            <person name="Saleh O."/>
            <person name="Blanc G."/>
            <person name="Decker E.L."/>
            <person name="van Gessel N."/>
            <person name="Grimwood J."/>
            <person name="Hayes R.D."/>
            <person name="Graham S.W."/>
            <person name="Gunter L.E."/>
            <person name="McDaniel S.F."/>
            <person name="Hoernstein S.N.W."/>
            <person name="Larsson A."/>
            <person name="Li F.W."/>
            <person name="Perroud P.F."/>
            <person name="Phillips J."/>
            <person name="Ranjan P."/>
            <person name="Rokshar D.S."/>
            <person name="Rothfels C.J."/>
            <person name="Schneider L."/>
            <person name="Shu S."/>
            <person name="Stevenson D.W."/>
            <person name="Thummler F."/>
            <person name="Tillich M."/>
            <person name="Villarreal Aguilar J.C."/>
            <person name="Widiez T."/>
            <person name="Wong G.K."/>
            <person name="Wymore A."/>
            <person name="Zhang Y."/>
            <person name="Zimmer A.D."/>
            <person name="Quatrano R.S."/>
            <person name="Mayer K.F.X."/>
            <person name="Goodstein D."/>
            <person name="Casacuberta J.M."/>
            <person name="Vandepoele K."/>
            <person name="Reski R."/>
            <person name="Cuming A.C."/>
            <person name="Tuskan G.A."/>
            <person name="Maumus F."/>
            <person name="Salse J."/>
            <person name="Schmutz J."/>
            <person name="Rensing S.A."/>
        </authorList>
    </citation>
    <scope>NUCLEOTIDE SEQUENCE [LARGE SCALE GENOMIC DNA]</scope>
    <source>
        <strain evidence="8 9">cv. Gransden 2004</strain>
    </source>
</reference>
<dbReference type="GO" id="GO:0016491">
    <property type="term" value="F:oxidoreductase activity"/>
    <property type="evidence" value="ECO:0000318"/>
    <property type="project" value="GO_Central"/>
</dbReference>
<evidence type="ECO:0000259" key="7">
    <source>
        <dbReference type="PROSITE" id="PS51387"/>
    </source>
</evidence>
<dbReference type="Pfam" id="PF09265">
    <property type="entry name" value="Cytokin-bind"/>
    <property type="match status" value="1"/>
</dbReference>
<reference evidence="8 9" key="1">
    <citation type="journal article" date="2008" name="Science">
        <title>The Physcomitrella genome reveals evolutionary insights into the conquest of land by plants.</title>
        <authorList>
            <person name="Rensing S."/>
            <person name="Lang D."/>
            <person name="Zimmer A."/>
            <person name="Terry A."/>
            <person name="Salamov A."/>
            <person name="Shapiro H."/>
            <person name="Nishiyama T."/>
            <person name="Perroud P.-F."/>
            <person name="Lindquist E."/>
            <person name="Kamisugi Y."/>
            <person name="Tanahashi T."/>
            <person name="Sakakibara K."/>
            <person name="Fujita T."/>
            <person name="Oishi K."/>
            <person name="Shin-I T."/>
            <person name="Kuroki Y."/>
            <person name="Toyoda A."/>
            <person name="Suzuki Y."/>
            <person name="Hashimoto A."/>
            <person name="Yamaguchi K."/>
            <person name="Sugano A."/>
            <person name="Kohara Y."/>
            <person name="Fujiyama A."/>
            <person name="Anterola A."/>
            <person name="Aoki S."/>
            <person name="Ashton N."/>
            <person name="Barbazuk W.B."/>
            <person name="Barker E."/>
            <person name="Bennetzen J."/>
            <person name="Bezanilla M."/>
            <person name="Blankenship R."/>
            <person name="Cho S.H."/>
            <person name="Dutcher S."/>
            <person name="Estelle M."/>
            <person name="Fawcett J.A."/>
            <person name="Gundlach H."/>
            <person name="Hanada K."/>
            <person name="Heyl A."/>
            <person name="Hicks K.A."/>
            <person name="Hugh J."/>
            <person name="Lohr M."/>
            <person name="Mayer K."/>
            <person name="Melkozernov A."/>
            <person name="Murata T."/>
            <person name="Nelson D."/>
            <person name="Pils B."/>
            <person name="Prigge M."/>
            <person name="Reiss B."/>
            <person name="Renner T."/>
            <person name="Rombauts S."/>
            <person name="Rushton P."/>
            <person name="Sanderfoot A."/>
            <person name="Schween G."/>
            <person name="Shiu S.-H."/>
            <person name="Stueber K."/>
            <person name="Theodoulou F.L."/>
            <person name="Tu H."/>
            <person name="Van de Peer Y."/>
            <person name="Verrier P.J."/>
            <person name="Waters E."/>
            <person name="Wood A."/>
            <person name="Yang L."/>
            <person name="Cove D."/>
            <person name="Cuming A."/>
            <person name="Hasebe M."/>
            <person name="Lucas S."/>
            <person name="Mishler D.B."/>
            <person name="Reski R."/>
            <person name="Grigoriev I."/>
            <person name="Quatrano R.S."/>
            <person name="Boore J.L."/>
        </authorList>
    </citation>
    <scope>NUCLEOTIDE SEQUENCE [LARGE SCALE GENOMIC DNA]</scope>
    <source>
        <strain evidence="8 9">cv. Gransden 2004</strain>
    </source>
</reference>
<dbReference type="OrthoDB" id="415825at2759"/>
<reference evidence="8" key="3">
    <citation type="submission" date="2020-12" db="UniProtKB">
        <authorList>
            <consortium name="EnsemblPlants"/>
        </authorList>
    </citation>
    <scope>IDENTIFICATION</scope>
</reference>